<name>A0A059CWR3_EUCGR</name>
<dbReference type="InParanoid" id="A0A059CWR3"/>
<accession>A0A059CWR3</accession>
<dbReference type="EMBL" id="KK198755">
    <property type="protein sequence ID" value="KCW82611.1"/>
    <property type="molecule type" value="Genomic_DNA"/>
</dbReference>
<sequence length="74" mass="8644">MKTREDYRPRRPFSASRRYGGAHNITTRVVRWAPHSRNDLSLSKFPMKISGVTKTENHSTFLLFLCKIILIIIL</sequence>
<gene>
    <name evidence="1" type="ORF">EUGRSUZ_C04002</name>
</gene>
<dbReference type="Gramene" id="KCW82611">
    <property type="protein sequence ID" value="KCW82611"/>
    <property type="gene ID" value="EUGRSUZ_C04002"/>
</dbReference>
<evidence type="ECO:0000313" key="1">
    <source>
        <dbReference type="EMBL" id="KCW82611.1"/>
    </source>
</evidence>
<dbReference type="AlphaFoldDB" id="A0A059CWR3"/>
<reference evidence="1" key="1">
    <citation type="submission" date="2013-07" db="EMBL/GenBank/DDBJ databases">
        <title>The genome of Eucalyptus grandis.</title>
        <authorList>
            <person name="Schmutz J."/>
            <person name="Hayes R."/>
            <person name="Myburg A."/>
            <person name="Tuskan G."/>
            <person name="Grattapaglia D."/>
            <person name="Rokhsar D.S."/>
        </authorList>
    </citation>
    <scope>NUCLEOTIDE SEQUENCE</scope>
    <source>
        <tissue evidence="1">Leaf extractions</tissue>
    </source>
</reference>
<proteinExistence type="predicted"/>
<organism evidence="1">
    <name type="scientific">Eucalyptus grandis</name>
    <name type="common">Flooded gum</name>
    <dbReference type="NCBI Taxonomy" id="71139"/>
    <lineage>
        <taxon>Eukaryota</taxon>
        <taxon>Viridiplantae</taxon>
        <taxon>Streptophyta</taxon>
        <taxon>Embryophyta</taxon>
        <taxon>Tracheophyta</taxon>
        <taxon>Spermatophyta</taxon>
        <taxon>Magnoliopsida</taxon>
        <taxon>eudicotyledons</taxon>
        <taxon>Gunneridae</taxon>
        <taxon>Pentapetalae</taxon>
        <taxon>rosids</taxon>
        <taxon>malvids</taxon>
        <taxon>Myrtales</taxon>
        <taxon>Myrtaceae</taxon>
        <taxon>Myrtoideae</taxon>
        <taxon>Eucalypteae</taxon>
        <taxon>Eucalyptus</taxon>
    </lineage>
</organism>
<protein>
    <submittedName>
        <fullName evidence="1">Uncharacterized protein</fullName>
    </submittedName>
</protein>